<dbReference type="PANTHER" id="PTHR45749">
    <property type="match status" value="1"/>
</dbReference>
<evidence type="ECO:0000259" key="2">
    <source>
        <dbReference type="Pfam" id="PF14291"/>
    </source>
</evidence>
<dbReference type="Pfam" id="PF14291">
    <property type="entry name" value="DUF4371"/>
    <property type="match status" value="1"/>
</dbReference>
<evidence type="ECO:0000259" key="1">
    <source>
        <dbReference type="Pfam" id="PF05699"/>
    </source>
</evidence>
<gene>
    <name evidence="3" type="ORF">FWK35_00022323</name>
</gene>
<proteinExistence type="predicted"/>
<dbReference type="Proteomes" id="UP000478052">
    <property type="component" value="Unassembled WGS sequence"/>
</dbReference>
<comment type="caution">
    <text evidence="3">The sequence shown here is derived from an EMBL/GenBank/DDBJ whole genome shotgun (WGS) entry which is preliminary data.</text>
</comment>
<dbReference type="SUPFAM" id="SSF53098">
    <property type="entry name" value="Ribonuclease H-like"/>
    <property type="match status" value="1"/>
</dbReference>
<feature type="domain" description="DUF4371" evidence="2">
    <location>
        <begin position="122"/>
        <end position="298"/>
    </location>
</feature>
<organism evidence="3 4">
    <name type="scientific">Aphis craccivora</name>
    <name type="common">Cowpea aphid</name>
    <dbReference type="NCBI Taxonomy" id="307492"/>
    <lineage>
        <taxon>Eukaryota</taxon>
        <taxon>Metazoa</taxon>
        <taxon>Ecdysozoa</taxon>
        <taxon>Arthropoda</taxon>
        <taxon>Hexapoda</taxon>
        <taxon>Insecta</taxon>
        <taxon>Pterygota</taxon>
        <taxon>Neoptera</taxon>
        <taxon>Paraneoptera</taxon>
        <taxon>Hemiptera</taxon>
        <taxon>Sternorrhyncha</taxon>
        <taxon>Aphidomorpha</taxon>
        <taxon>Aphidoidea</taxon>
        <taxon>Aphididae</taxon>
        <taxon>Aphidini</taxon>
        <taxon>Aphis</taxon>
        <taxon>Aphis</taxon>
    </lineage>
</organism>
<feature type="non-terminal residue" evidence="3">
    <location>
        <position position="1"/>
    </location>
</feature>
<name>A0A6G0YBL9_APHCR</name>
<evidence type="ECO:0000313" key="3">
    <source>
        <dbReference type="EMBL" id="KAF0752920.1"/>
    </source>
</evidence>
<dbReference type="GO" id="GO:0046983">
    <property type="term" value="F:protein dimerization activity"/>
    <property type="evidence" value="ECO:0007669"/>
    <property type="project" value="InterPro"/>
</dbReference>
<evidence type="ECO:0000313" key="4">
    <source>
        <dbReference type="Proteomes" id="UP000478052"/>
    </source>
</evidence>
<dbReference type="OrthoDB" id="6607855at2759"/>
<dbReference type="EMBL" id="VUJU01004890">
    <property type="protein sequence ID" value="KAF0752920.1"/>
    <property type="molecule type" value="Genomic_DNA"/>
</dbReference>
<feature type="domain" description="HAT C-terminal dimerisation" evidence="1">
    <location>
        <begin position="512"/>
        <end position="571"/>
    </location>
</feature>
<keyword evidence="4" id="KW-1185">Reference proteome</keyword>
<dbReference type="InterPro" id="IPR008906">
    <property type="entry name" value="HATC_C_dom"/>
</dbReference>
<dbReference type="Pfam" id="PF05699">
    <property type="entry name" value="Dimer_Tnp_hAT"/>
    <property type="match status" value="1"/>
</dbReference>
<protein>
    <submittedName>
        <fullName evidence="3">52 kDa repressor of the inhibitor of the protein kinase-like</fullName>
    </submittedName>
</protein>
<dbReference type="PANTHER" id="PTHR45749:SF21">
    <property type="entry name" value="DUF4371 DOMAIN-CONTAINING PROTEIN"/>
    <property type="match status" value="1"/>
</dbReference>
<dbReference type="InterPro" id="IPR025398">
    <property type="entry name" value="DUF4371"/>
</dbReference>
<accession>A0A6G0YBL9</accession>
<dbReference type="InterPro" id="IPR012337">
    <property type="entry name" value="RNaseH-like_sf"/>
</dbReference>
<dbReference type="AlphaFoldDB" id="A0A6G0YBL9"/>
<sequence>GSDKKPKRAQSNLDSFFSKKSKIEFKSVRIAINKGAFCNYCVLFLNQNQVGKGSHESLGGLVTKPYTNLKKALEIFRCHASFSYHRTAILNADNIIAILNNKQDNVLVQLNNQLKEDILQNRNMLKPIIQTIRLCGRQQFGLRGHQDSGRISMKEPIQNDGNFRCLLRHRAQHGDNTLKKYLETCSSNAMYTSPLIQNEIINIFGELIQSDIIKKISKSNYFSVLADETTDIAQIEQFSICIRYFEEELVVLREDFLTFVPVHDVTGHGLATVLLNTLKELGLNLDKLRGQGYDGAATTYVSYPKALYTHCVSHSLNLCLSDAAKTQAIRNSFSIISDCCAFFHTSAKRTTILKNKVIEILPNAQSLKLKSLCETRWVLRHEAVMLFKEFLEPIVAALEQIKCDSSNRTTSLLNSILNALYRVNQVKIQLQILRDNATDEFNKLYEEVNRLGSLINVEENKPYSNLKMAVTFYQNDLKSYDDIIEVEYQLWQSKWNLVESRPSTAIEALHQCDQLMCPNMYELLKILSILPVSTATAERSFSTLRRLKNYLRNTTSESRLVGLALLSIHRDVDITDDMVLDKFSNSGKARRLKLII</sequence>
<reference evidence="3 4" key="1">
    <citation type="submission" date="2019-08" db="EMBL/GenBank/DDBJ databases">
        <title>Whole genome of Aphis craccivora.</title>
        <authorList>
            <person name="Voronova N.V."/>
            <person name="Shulinski R.S."/>
            <person name="Bandarenka Y.V."/>
            <person name="Zhorov D.G."/>
            <person name="Warner D."/>
        </authorList>
    </citation>
    <scope>NUCLEOTIDE SEQUENCE [LARGE SCALE GENOMIC DNA]</scope>
    <source>
        <strain evidence="3">180601</strain>
        <tissue evidence="3">Whole Body</tissue>
    </source>
</reference>